<proteinExistence type="predicted"/>
<keyword evidence="1" id="KW-0812">Transmembrane</keyword>
<evidence type="ECO:0000313" key="3">
    <source>
        <dbReference type="Proteomes" id="UP000002358"/>
    </source>
</evidence>
<dbReference type="OrthoDB" id="7701385at2759"/>
<keyword evidence="1" id="KW-0472">Membrane</keyword>
<accession>A0A7M7GIY0</accession>
<evidence type="ECO:0000313" key="2">
    <source>
        <dbReference type="EnsemblMetazoa" id="XP_003427631"/>
    </source>
</evidence>
<dbReference type="EnsemblMetazoa" id="XM_003427583">
    <property type="protein sequence ID" value="XP_003427631"/>
    <property type="gene ID" value="LOC100678052"/>
</dbReference>
<dbReference type="KEGG" id="nvi:100678052"/>
<organism evidence="2 3">
    <name type="scientific">Nasonia vitripennis</name>
    <name type="common">Parasitic wasp</name>
    <dbReference type="NCBI Taxonomy" id="7425"/>
    <lineage>
        <taxon>Eukaryota</taxon>
        <taxon>Metazoa</taxon>
        <taxon>Ecdysozoa</taxon>
        <taxon>Arthropoda</taxon>
        <taxon>Hexapoda</taxon>
        <taxon>Insecta</taxon>
        <taxon>Pterygota</taxon>
        <taxon>Neoptera</taxon>
        <taxon>Endopterygota</taxon>
        <taxon>Hymenoptera</taxon>
        <taxon>Apocrita</taxon>
        <taxon>Proctotrupomorpha</taxon>
        <taxon>Chalcidoidea</taxon>
        <taxon>Pteromalidae</taxon>
        <taxon>Pteromalinae</taxon>
        <taxon>Nasonia</taxon>
    </lineage>
</organism>
<reference evidence="2" key="1">
    <citation type="submission" date="2021-01" db="UniProtKB">
        <authorList>
            <consortium name="EnsemblMetazoa"/>
        </authorList>
    </citation>
    <scope>IDENTIFICATION</scope>
</reference>
<dbReference type="InParanoid" id="A0A7M7GIY0"/>
<name>A0A7M7GIY0_NASVI</name>
<sequence>MKIPLHNLGDAKMFTIEDDSLSSPETRFQRMSTHFKIFKWFVTINVLLLLIFCGYALWSLYQLESALQSREGYLFDKYENAGSSSGKVNVAELNDSVVISDFNDWRRSILESLENLQQEKEEKPNASYNLQFLLHTITSIVENFVDPNNDSATQGRSRFVITNLTDFEIHILKEFTKLKTLENNGNAKSRIARTTKNVKDESQCNLQFSFTTINTDDSEGPVRVIVKPAKYNEGMINIKNTVDARNKSKSDIRECSFNIIYEPK</sequence>
<dbReference type="Proteomes" id="UP000002358">
    <property type="component" value="Chromosome 4"/>
</dbReference>
<evidence type="ECO:0000256" key="1">
    <source>
        <dbReference type="SAM" id="Phobius"/>
    </source>
</evidence>
<dbReference type="AlphaFoldDB" id="A0A7M7GIY0"/>
<dbReference type="GeneID" id="100678052"/>
<feature type="transmembrane region" description="Helical" evidence="1">
    <location>
        <begin position="37"/>
        <end position="61"/>
    </location>
</feature>
<keyword evidence="3" id="KW-1185">Reference proteome</keyword>
<protein>
    <submittedName>
        <fullName evidence="2">Uncharacterized protein</fullName>
    </submittedName>
</protein>
<keyword evidence="1" id="KW-1133">Transmembrane helix</keyword>
<dbReference type="RefSeq" id="XP_003427631.1">
    <property type="nucleotide sequence ID" value="XM_003427583.5"/>
</dbReference>